<sequence length="87" mass="10540">YCGTPCKDLAKKRRQRKRKRDRRDFKPNRGKAGEVYFMYNNEGREGITFVPAFHADTRERAKKYLDDTYPVDKVDEYYEQVKEVIRK</sequence>
<comment type="caution">
    <text evidence="2">The sequence shown here is derived from an EMBL/GenBank/DDBJ whole genome shotgun (WGS) entry which is preliminary data.</text>
</comment>
<dbReference type="AlphaFoldDB" id="X1IEW4"/>
<evidence type="ECO:0000313" key="2">
    <source>
        <dbReference type="EMBL" id="GAH67825.1"/>
    </source>
</evidence>
<evidence type="ECO:0000256" key="1">
    <source>
        <dbReference type="SAM" id="MobiDB-lite"/>
    </source>
</evidence>
<proteinExistence type="predicted"/>
<feature type="compositionally biased region" description="Basic residues" evidence="1">
    <location>
        <begin position="10"/>
        <end position="21"/>
    </location>
</feature>
<dbReference type="EMBL" id="BARU01025556">
    <property type="protein sequence ID" value="GAH67825.1"/>
    <property type="molecule type" value="Genomic_DNA"/>
</dbReference>
<accession>X1IEW4</accession>
<feature type="region of interest" description="Disordered" evidence="1">
    <location>
        <begin position="10"/>
        <end position="29"/>
    </location>
</feature>
<gene>
    <name evidence="2" type="ORF">S03H2_41160</name>
</gene>
<feature type="non-terminal residue" evidence="2">
    <location>
        <position position="1"/>
    </location>
</feature>
<organism evidence="2">
    <name type="scientific">marine sediment metagenome</name>
    <dbReference type="NCBI Taxonomy" id="412755"/>
    <lineage>
        <taxon>unclassified sequences</taxon>
        <taxon>metagenomes</taxon>
        <taxon>ecological metagenomes</taxon>
    </lineage>
</organism>
<reference evidence="2" key="1">
    <citation type="journal article" date="2014" name="Front. Microbiol.">
        <title>High frequency of phylogenetically diverse reductive dehalogenase-homologous genes in deep subseafloor sedimentary metagenomes.</title>
        <authorList>
            <person name="Kawai M."/>
            <person name="Futagami T."/>
            <person name="Toyoda A."/>
            <person name="Takaki Y."/>
            <person name="Nishi S."/>
            <person name="Hori S."/>
            <person name="Arai W."/>
            <person name="Tsubouchi T."/>
            <person name="Morono Y."/>
            <person name="Uchiyama I."/>
            <person name="Ito T."/>
            <person name="Fujiyama A."/>
            <person name="Inagaki F."/>
            <person name="Takami H."/>
        </authorList>
    </citation>
    <scope>NUCLEOTIDE SEQUENCE</scope>
    <source>
        <strain evidence="2">Expedition CK06-06</strain>
    </source>
</reference>
<protein>
    <submittedName>
        <fullName evidence="2">Uncharacterized protein</fullName>
    </submittedName>
</protein>
<name>X1IEW4_9ZZZZ</name>